<dbReference type="SMART" id="SM00331">
    <property type="entry name" value="PP2C_SIG"/>
    <property type="match status" value="1"/>
</dbReference>
<evidence type="ECO:0000313" key="4">
    <source>
        <dbReference type="EMBL" id="SVD14221.1"/>
    </source>
</evidence>
<evidence type="ECO:0000256" key="2">
    <source>
        <dbReference type="SAM" id="Phobius"/>
    </source>
</evidence>
<keyword evidence="1" id="KW-0378">Hydrolase</keyword>
<dbReference type="PROSITE" id="PS51746">
    <property type="entry name" value="PPM_2"/>
    <property type="match status" value="1"/>
</dbReference>
<protein>
    <recommendedName>
        <fullName evidence="3">PPM-type phosphatase domain-containing protein</fullName>
    </recommendedName>
</protein>
<reference evidence="4" key="1">
    <citation type="submission" date="2018-05" db="EMBL/GenBank/DDBJ databases">
        <authorList>
            <person name="Lanie J.A."/>
            <person name="Ng W.-L."/>
            <person name="Kazmierczak K.M."/>
            <person name="Andrzejewski T.M."/>
            <person name="Davidsen T.M."/>
            <person name="Wayne K.J."/>
            <person name="Tettelin H."/>
            <person name="Glass J.I."/>
            <person name="Rusch D."/>
            <person name="Podicherti R."/>
            <person name="Tsui H.-C.T."/>
            <person name="Winkler M.E."/>
        </authorList>
    </citation>
    <scope>NUCLEOTIDE SEQUENCE</scope>
</reference>
<dbReference type="InterPro" id="IPR001932">
    <property type="entry name" value="PPM-type_phosphatase-like_dom"/>
</dbReference>
<dbReference type="Gene3D" id="3.60.40.10">
    <property type="entry name" value="PPM-type phosphatase domain"/>
    <property type="match status" value="1"/>
</dbReference>
<evidence type="ECO:0000259" key="3">
    <source>
        <dbReference type="PROSITE" id="PS51746"/>
    </source>
</evidence>
<accession>A0A382SZ40</accession>
<proteinExistence type="predicted"/>
<dbReference type="EMBL" id="UINC01132113">
    <property type="protein sequence ID" value="SVD14221.1"/>
    <property type="molecule type" value="Genomic_DNA"/>
</dbReference>
<dbReference type="AlphaFoldDB" id="A0A382SZ40"/>
<dbReference type="SUPFAM" id="SSF81606">
    <property type="entry name" value="PP2C-like"/>
    <property type="match status" value="1"/>
</dbReference>
<feature type="domain" description="PPM-type phosphatase" evidence="3">
    <location>
        <begin position="77"/>
        <end position="290"/>
    </location>
</feature>
<dbReference type="GO" id="GO:0016791">
    <property type="term" value="F:phosphatase activity"/>
    <property type="evidence" value="ECO:0007669"/>
    <property type="project" value="TreeGrafter"/>
</dbReference>
<feature type="transmembrane region" description="Helical" evidence="2">
    <location>
        <begin position="18"/>
        <end position="38"/>
    </location>
</feature>
<dbReference type="PANTHER" id="PTHR43156">
    <property type="entry name" value="STAGE II SPORULATION PROTEIN E-RELATED"/>
    <property type="match status" value="1"/>
</dbReference>
<organism evidence="4">
    <name type="scientific">marine metagenome</name>
    <dbReference type="NCBI Taxonomy" id="408172"/>
    <lineage>
        <taxon>unclassified sequences</taxon>
        <taxon>metagenomes</taxon>
        <taxon>ecological metagenomes</taxon>
    </lineage>
</organism>
<name>A0A382SZ40_9ZZZZ</name>
<keyword evidence="2" id="KW-1133">Transmembrane helix</keyword>
<gene>
    <name evidence="4" type="ORF">METZ01_LOCUS367075</name>
</gene>
<evidence type="ECO:0000256" key="1">
    <source>
        <dbReference type="ARBA" id="ARBA00022801"/>
    </source>
</evidence>
<dbReference type="Pfam" id="PF07228">
    <property type="entry name" value="SpoIIE"/>
    <property type="match status" value="1"/>
</dbReference>
<dbReference type="PANTHER" id="PTHR43156:SF2">
    <property type="entry name" value="STAGE II SPORULATION PROTEIN E"/>
    <property type="match status" value="1"/>
</dbReference>
<keyword evidence="2" id="KW-0812">Transmembrane</keyword>
<feature type="non-terminal residue" evidence="4">
    <location>
        <position position="1"/>
    </location>
</feature>
<dbReference type="InterPro" id="IPR036457">
    <property type="entry name" value="PPM-type-like_dom_sf"/>
</dbReference>
<keyword evidence="2" id="KW-0472">Membrane</keyword>
<dbReference type="InterPro" id="IPR052016">
    <property type="entry name" value="Bact_Sigma-Reg"/>
</dbReference>
<sequence>VILIGLTFFLLRSELIDISYPIFMVTVIFLAGLYFRFLKENALAISNLQKQAVLKKERELAGEVQKRLFPEMKKFEKFIYAKNVPARDVSGDYYDIIEINENEFYFTLADVSGKGVRSGMLMAKASSVFRTLANLSLPLEKIVFTVNNEIVEAKFKGMFVTAVFGRMNILSGEIEIINAGHESIMLVDKNKNFEFIKSDLPPIGIIKYPTEKMIKKRSLNIKDKIFMVYTDGVTEGYLKNGKELGVEGIKEIVSGVDEKNPINIIQAVVNTLNFDQAKLRDDITCLCIKIYNKG</sequence>